<organism evidence="1 2">
    <name type="scientific">Nicotiana tabacum</name>
    <name type="common">Common tobacco</name>
    <dbReference type="NCBI Taxonomy" id="4097"/>
    <lineage>
        <taxon>Eukaryota</taxon>
        <taxon>Viridiplantae</taxon>
        <taxon>Streptophyta</taxon>
        <taxon>Embryophyta</taxon>
        <taxon>Tracheophyta</taxon>
        <taxon>Spermatophyta</taxon>
        <taxon>Magnoliopsida</taxon>
        <taxon>eudicotyledons</taxon>
        <taxon>Gunneridae</taxon>
        <taxon>Pentapetalae</taxon>
        <taxon>asterids</taxon>
        <taxon>lamiids</taxon>
        <taxon>Solanales</taxon>
        <taxon>Solanaceae</taxon>
        <taxon>Nicotianoideae</taxon>
        <taxon>Nicotianeae</taxon>
        <taxon>Nicotiana</taxon>
    </lineage>
</organism>
<keyword evidence="1" id="KW-1185">Reference proteome</keyword>
<proteinExistence type="predicted"/>
<reference evidence="2" key="2">
    <citation type="submission" date="2025-08" db="UniProtKB">
        <authorList>
            <consortium name="RefSeq"/>
        </authorList>
    </citation>
    <scope>IDENTIFICATION</scope>
    <source>
        <tissue evidence="2">Leaf</tissue>
    </source>
</reference>
<dbReference type="SUPFAM" id="SSF55060">
    <property type="entry name" value="GHMP Kinase, C-terminal domain"/>
    <property type="match status" value="1"/>
</dbReference>
<dbReference type="InterPro" id="IPR020568">
    <property type="entry name" value="Ribosomal_Su5_D2-typ_SF"/>
</dbReference>
<dbReference type="Proteomes" id="UP000790787">
    <property type="component" value="Chromosome 3"/>
</dbReference>
<dbReference type="PANTHER" id="PTHR38710">
    <property type="entry name" value="WITH PUTATIVE URIDYL PYROPHOSPHORYLASE-RELATED"/>
    <property type="match status" value="1"/>
</dbReference>
<dbReference type="RefSeq" id="XP_016469120.1">
    <property type="nucleotide sequence ID" value="XM_016613634.2"/>
</dbReference>
<dbReference type="SUPFAM" id="SSF54211">
    <property type="entry name" value="Ribosomal protein S5 domain 2-like"/>
    <property type="match status" value="1"/>
</dbReference>
<protein>
    <submittedName>
        <fullName evidence="2">Glucuronokinase 1-like isoform X2</fullName>
    </submittedName>
</protein>
<dbReference type="InterPro" id="IPR036554">
    <property type="entry name" value="GHMP_kinase_C_sf"/>
</dbReference>
<name>A0A1S3ZXE3_TOBAC</name>
<reference evidence="1" key="1">
    <citation type="journal article" date="2014" name="Nat. Commun.">
        <title>The tobacco genome sequence and its comparison with those of tomato and potato.</title>
        <authorList>
            <person name="Sierro N."/>
            <person name="Battey J.N."/>
            <person name="Ouadi S."/>
            <person name="Bakaher N."/>
            <person name="Bovet L."/>
            <person name="Willig A."/>
            <person name="Goepfert S."/>
            <person name="Peitsch M.C."/>
            <person name="Ivanov N.V."/>
        </authorList>
    </citation>
    <scope>NUCLEOTIDE SEQUENCE [LARGE SCALE GENOMIC DNA]</scope>
</reference>
<dbReference type="RefSeq" id="XP_016469120.1">
    <property type="nucleotide sequence ID" value="XM_016613634.1"/>
</dbReference>
<dbReference type="InterPro" id="IPR053034">
    <property type="entry name" value="Glucuronokinase-like"/>
</dbReference>
<evidence type="ECO:0000313" key="1">
    <source>
        <dbReference type="Proteomes" id="UP000790787"/>
    </source>
</evidence>
<dbReference type="OrthoDB" id="1924968at2759"/>
<dbReference type="PANTHER" id="PTHR38710:SF1">
    <property type="entry name" value="WITH PUTATIVE URIDYL PYROPHOSPHORYLASE-RELATED"/>
    <property type="match status" value="1"/>
</dbReference>
<sequence length="258" mass="28849">MEIALDKQSAVIEHKSYARVGLLGNPSDVYFGNTISFSLGNFWASVRLEPSTDLVIVPHPSHDLVQFNSISHLVNRLQNEGYYGGVRLLMAICKIFHKYCKENNITLHDGNFTLSYDTNIPRQVHSTVRQRWLEGDEFIRSTMEEVANIAVEGRKALLEKDYIKLVALMNHNFDLRRRMFGDDALGAMNIEMVEIARRIGAASKFTGSGGAVVVFCPDGPSQVKQLEDACHSAGFTFQPIKVMPSFLSEVDLQTLGSH</sequence>
<accession>A0A1S3ZXE3</accession>
<evidence type="ECO:0000313" key="2">
    <source>
        <dbReference type="RefSeq" id="XP_016469120.1"/>
    </source>
</evidence>
<dbReference type="GeneID" id="107791536"/>
<dbReference type="AlphaFoldDB" id="A0A1S3ZXE3"/>
<dbReference type="Gene3D" id="3.30.230.120">
    <property type="match status" value="1"/>
</dbReference>
<gene>
    <name evidence="2" type="primary">LOC107791536</name>
</gene>